<dbReference type="AlphaFoldDB" id="A0A8B7NPB5"/>
<accession>A0A8B7NPB5</accession>
<dbReference type="OrthoDB" id="6366857at2759"/>
<proteinExistence type="predicted"/>
<evidence type="ECO:0000313" key="2">
    <source>
        <dbReference type="RefSeq" id="XP_018015552.2"/>
    </source>
</evidence>
<dbReference type="Proteomes" id="UP000694843">
    <property type="component" value="Unplaced"/>
</dbReference>
<keyword evidence="1" id="KW-1185">Reference proteome</keyword>
<reference evidence="2" key="1">
    <citation type="submission" date="2025-08" db="UniProtKB">
        <authorList>
            <consortium name="RefSeq"/>
        </authorList>
    </citation>
    <scope>IDENTIFICATION</scope>
    <source>
        <tissue evidence="2">Whole organism</tissue>
    </source>
</reference>
<protein>
    <submittedName>
        <fullName evidence="2">Uncharacterized protein LOC108672414 isoform X1</fullName>
    </submittedName>
</protein>
<gene>
    <name evidence="2" type="primary">LOC108672414</name>
</gene>
<evidence type="ECO:0000313" key="1">
    <source>
        <dbReference type="Proteomes" id="UP000694843"/>
    </source>
</evidence>
<name>A0A8B7NPB5_HYAAZ</name>
<dbReference type="KEGG" id="hazt:108672414"/>
<dbReference type="RefSeq" id="XP_018015552.2">
    <property type="nucleotide sequence ID" value="XM_018160063.2"/>
</dbReference>
<sequence length="453" mass="50896">MYKKNKVTIWSSEFPSVDPYIEEALLENNSNDSSDCLNGNEFDKKSALYEDLVNRNSCETTIPVKLVLNSDENNSNESSDCLNGNEFNKKNALYEDLVDKNSCETTIPIKLVLNSDENNSNGSIFSVLPSSKTRGKHYYLQEDMQIINTEPMTWIPVELTGGKAGEKISITLKYADEGVEEESLHCAKHSIVLDVKAVKNVEIIPAPDYHSGPYERVLNIVSETDGIVKFSFIMHCLNSCTPKHPERIIMFQHLDDLENKTSCWKLRVSKNPKRDHFLMLDALDPKTGKKRHGYYSRMGVVKRTKSEVLHNPSEAPYYSRMGVVKRTKSEVLLNPSEAPYYSLMGAVKRTKSEVLHNPSEAPNANFSNFQAAETVMQPSRNFEDAVINFNAANSIVHVVGNPETQPLFQEEDLVAEAVPEATQPPGFRVVMKTKEDDVLIKTLVIKIGGEIVD</sequence>
<dbReference type="GeneID" id="108672414"/>
<organism evidence="1 2">
    <name type="scientific">Hyalella azteca</name>
    <name type="common">Amphipod</name>
    <dbReference type="NCBI Taxonomy" id="294128"/>
    <lineage>
        <taxon>Eukaryota</taxon>
        <taxon>Metazoa</taxon>
        <taxon>Ecdysozoa</taxon>
        <taxon>Arthropoda</taxon>
        <taxon>Crustacea</taxon>
        <taxon>Multicrustacea</taxon>
        <taxon>Malacostraca</taxon>
        <taxon>Eumalacostraca</taxon>
        <taxon>Peracarida</taxon>
        <taxon>Amphipoda</taxon>
        <taxon>Senticaudata</taxon>
        <taxon>Talitrida</taxon>
        <taxon>Talitroidea</taxon>
        <taxon>Hyalellidae</taxon>
        <taxon>Hyalella</taxon>
    </lineage>
</organism>